<accession>A0A8D5U6D7</accession>
<organism evidence="8 9">
    <name type="scientific">Stygiolobus caldivivus</name>
    <dbReference type="NCBI Taxonomy" id="2824673"/>
    <lineage>
        <taxon>Archaea</taxon>
        <taxon>Thermoproteota</taxon>
        <taxon>Thermoprotei</taxon>
        <taxon>Sulfolobales</taxon>
        <taxon>Sulfolobaceae</taxon>
        <taxon>Stygiolobus</taxon>
    </lineage>
</organism>
<comment type="similarity">
    <text evidence="5">Belongs to the protein kinase superfamily. Ser/Thr protein kinase family. GCN2 subfamily.</text>
</comment>
<dbReference type="InterPro" id="IPR050339">
    <property type="entry name" value="CC_SR_Kinase"/>
</dbReference>
<proteinExistence type="inferred from homology"/>
<feature type="transmembrane region" description="Helical" evidence="6">
    <location>
        <begin position="7"/>
        <end position="26"/>
    </location>
</feature>
<keyword evidence="2" id="KW-0547">Nucleotide-binding</keyword>
<dbReference type="Gene3D" id="1.10.510.10">
    <property type="entry name" value="Transferase(Phosphotransferase) domain 1"/>
    <property type="match status" value="1"/>
</dbReference>
<feature type="transmembrane region" description="Helical" evidence="6">
    <location>
        <begin position="89"/>
        <end position="110"/>
    </location>
</feature>
<keyword evidence="6" id="KW-0812">Transmembrane</keyword>
<sequence>MKYTLTGAFIGGFSLGLALYLWAGLVSTQLRVPNPSNLSMIYGILFAVVLSMAVMVDSLGRKGVTLIASTLIVSYLLPLLYVLFTDPGIARYVAELTAVLSVPGLIPGLMVSYKGNSTKEGILKRLAISLTLFNIIANMVIEGFTGITFPDFVLLNSMFITAGLSVKQAAASPILVPAQQTRYRQARPRATGQPRQVRGNPQKATVILGLPPNCVTVAYVNGTSFVPVVDPQYGPVLEFNTDTLITLVPTVCQGVTYTPVRTSVRAEVGKVTIVNYIPLTPGSQPTPQPRTSLTTPSKVLGIRSLNDWDPQIWVNRRLSVYQVKKVIGEGGNGYVLKGEVNGKNVAIKVFKLYGGTPDEYFNELASEASNLINLSRHSNIVKIYAVDADSFIISDILKGNLNLYLSNPPMIVMELMEGGTLKDILEDDNFFYSSMWKRAVLRAICEVATALDYIHSQGFVHMDVKPQNIFLDSKPKDPYSLGSVHFKLGDLGSAVRVNGRIKQVTPEYAPPDVFRGTASQDLDIFALGMTAYVLLSRKIGRPDLDEMNDALDCYIRKDMACVRDKVEKAKVKLMWWNFNIDPSVDVIIRSMVSVDPGKRPRARDVVSMIKGLDPTIC</sequence>
<dbReference type="InterPro" id="IPR017441">
    <property type="entry name" value="Protein_kinase_ATP_BS"/>
</dbReference>
<dbReference type="EMBL" id="AP024597">
    <property type="protein sequence ID" value="BCU69832.1"/>
    <property type="molecule type" value="Genomic_DNA"/>
</dbReference>
<dbReference type="Pfam" id="PF00069">
    <property type="entry name" value="Pkinase"/>
    <property type="match status" value="1"/>
</dbReference>
<evidence type="ECO:0000313" key="8">
    <source>
        <dbReference type="EMBL" id="BCU69832.1"/>
    </source>
</evidence>
<dbReference type="GeneID" id="66162866"/>
<dbReference type="PROSITE" id="PS00107">
    <property type="entry name" value="PROTEIN_KINASE_ATP"/>
    <property type="match status" value="1"/>
</dbReference>
<dbReference type="InterPro" id="IPR011009">
    <property type="entry name" value="Kinase-like_dom_sf"/>
</dbReference>
<evidence type="ECO:0000259" key="7">
    <source>
        <dbReference type="PROSITE" id="PS50011"/>
    </source>
</evidence>
<dbReference type="PANTHER" id="PTHR11042">
    <property type="entry name" value="EUKARYOTIC TRANSLATION INITIATION FACTOR 2-ALPHA KINASE EIF2-ALPHA KINASE -RELATED"/>
    <property type="match status" value="1"/>
</dbReference>
<dbReference type="RefSeq" id="WP_221289862.1">
    <property type="nucleotide sequence ID" value="NZ_AP024597.1"/>
</dbReference>
<dbReference type="InterPro" id="IPR008271">
    <property type="entry name" value="Ser/Thr_kinase_AS"/>
</dbReference>
<reference evidence="8 9" key="1">
    <citation type="submission" date="2021-04" db="EMBL/GenBank/DDBJ databases">
        <title>Complete genome sequence of Stygiolobus sp. KN-1.</title>
        <authorList>
            <person name="Nakamura K."/>
            <person name="Sakai H."/>
            <person name="Kurosawa N."/>
        </authorList>
    </citation>
    <scope>NUCLEOTIDE SEQUENCE [LARGE SCALE GENOMIC DNA]</scope>
    <source>
        <strain evidence="8 9">KN-1</strain>
    </source>
</reference>
<evidence type="ECO:0000256" key="1">
    <source>
        <dbReference type="ARBA" id="ARBA00022679"/>
    </source>
</evidence>
<feature type="transmembrane region" description="Helical" evidence="6">
    <location>
        <begin position="38"/>
        <end position="56"/>
    </location>
</feature>
<keyword evidence="6" id="KW-1133">Transmembrane helix</keyword>
<dbReference type="Proteomes" id="UP000825123">
    <property type="component" value="Chromosome"/>
</dbReference>
<dbReference type="PROSITE" id="PS50011">
    <property type="entry name" value="PROTEIN_KINASE_DOM"/>
    <property type="match status" value="1"/>
</dbReference>
<dbReference type="GO" id="GO:0005737">
    <property type="term" value="C:cytoplasm"/>
    <property type="evidence" value="ECO:0007669"/>
    <property type="project" value="TreeGrafter"/>
</dbReference>
<keyword evidence="1" id="KW-0808">Transferase</keyword>
<dbReference type="PROSITE" id="PS00108">
    <property type="entry name" value="PROTEIN_KINASE_ST"/>
    <property type="match status" value="1"/>
</dbReference>
<dbReference type="GO" id="GO:0005524">
    <property type="term" value="F:ATP binding"/>
    <property type="evidence" value="ECO:0007669"/>
    <property type="project" value="UniProtKB-KW"/>
</dbReference>
<keyword evidence="4" id="KW-0067">ATP-binding</keyword>
<feature type="domain" description="Protein kinase" evidence="7">
    <location>
        <begin position="321"/>
        <end position="616"/>
    </location>
</feature>
<evidence type="ECO:0000313" key="9">
    <source>
        <dbReference type="Proteomes" id="UP000825123"/>
    </source>
</evidence>
<keyword evidence="9" id="KW-1185">Reference proteome</keyword>
<dbReference type="SMART" id="SM00220">
    <property type="entry name" value="S_TKc"/>
    <property type="match status" value="1"/>
</dbReference>
<evidence type="ECO:0000256" key="3">
    <source>
        <dbReference type="ARBA" id="ARBA00022777"/>
    </source>
</evidence>
<feature type="transmembrane region" description="Helical" evidence="6">
    <location>
        <begin position="122"/>
        <end position="141"/>
    </location>
</feature>
<dbReference type="AlphaFoldDB" id="A0A8D5U6D7"/>
<dbReference type="KEGG" id="csty:KN1_11290"/>
<evidence type="ECO:0000256" key="4">
    <source>
        <dbReference type="ARBA" id="ARBA00022840"/>
    </source>
</evidence>
<dbReference type="Gene3D" id="3.30.200.20">
    <property type="entry name" value="Phosphorylase Kinase, domain 1"/>
    <property type="match status" value="1"/>
</dbReference>
<evidence type="ECO:0000256" key="2">
    <source>
        <dbReference type="ARBA" id="ARBA00022741"/>
    </source>
</evidence>
<gene>
    <name evidence="8" type="ORF">KN1_11290</name>
</gene>
<dbReference type="GO" id="GO:0004672">
    <property type="term" value="F:protein kinase activity"/>
    <property type="evidence" value="ECO:0007669"/>
    <property type="project" value="InterPro"/>
</dbReference>
<keyword evidence="6" id="KW-0472">Membrane</keyword>
<dbReference type="SUPFAM" id="SSF56112">
    <property type="entry name" value="Protein kinase-like (PK-like)"/>
    <property type="match status" value="1"/>
</dbReference>
<feature type="transmembrane region" description="Helical" evidence="6">
    <location>
        <begin position="63"/>
        <end position="83"/>
    </location>
</feature>
<name>A0A8D5U6D7_9CREN</name>
<evidence type="ECO:0000256" key="6">
    <source>
        <dbReference type="SAM" id="Phobius"/>
    </source>
</evidence>
<dbReference type="CDD" id="cd14014">
    <property type="entry name" value="STKc_PknB_like"/>
    <property type="match status" value="1"/>
</dbReference>
<dbReference type="InterPro" id="IPR000719">
    <property type="entry name" value="Prot_kinase_dom"/>
</dbReference>
<evidence type="ECO:0000256" key="5">
    <source>
        <dbReference type="ARBA" id="ARBA00037982"/>
    </source>
</evidence>
<keyword evidence="3" id="KW-0418">Kinase</keyword>
<protein>
    <recommendedName>
        <fullName evidence="7">Protein kinase domain-containing protein</fullName>
    </recommendedName>
</protein>